<organism evidence="5 6">
    <name type="scientific">Laetiporus sulphureus 93-53</name>
    <dbReference type="NCBI Taxonomy" id="1314785"/>
    <lineage>
        <taxon>Eukaryota</taxon>
        <taxon>Fungi</taxon>
        <taxon>Dikarya</taxon>
        <taxon>Basidiomycota</taxon>
        <taxon>Agaricomycotina</taxon>
        <taxon>Agaricomycetes</taxon>
        <taxon>Polyporales</taxon>
        <taxon>Laetiporus</taxon>
    </lineage>
</organism>
<evidence type="ECO:0000313" key="5">
    <source>
        <dbReference type="EMBL" id="KZT00558.1"/>
    </source>
</evidence>
<reference evidence="5 6" key="1">
    <citation type="journal article" date="2016" name="Mol. Biol. Evol.">
        <title>Comparative Genomics of Early-Diverging Mushroom-Forming Fungi Provides Insights into the Origins of Lignocellulose Decay Capabilities.</title>
        <authorList>
            <person name="Nagy L.G."/>
            <person name="Riley R."/>
            <person name="Tritt A."/>
            <person name="Adam C."/>
            <person name="Daum C."/>
            <person name="Floudas D."/>
            <person name="Sun H."/>
            <person name="Yadav J.S."/>
            <person name="Pangilinan J."/>
            <person name="Larsson K.H."/>
            <person name="Matsuura K."/>
            <person name="Barry K."/>
            <person name="Labutti K."/>
            <person name="Kuo R."/>
            <person name="Ohm R.A."/>
            <person name="Bhattacharya S.S."/>
            <person name="Shirouzu T."/>
            <person name="Yoshinaga Y."/>
            <person name="Martin F.M."/>
            <person name="Grigoriev I.V."/>
            <person name="Hibbett D.S."/>
        </authorList>
    </citation>
    <scope>NUCLEOTIDE SEQUENCE [LARGE SCALE GENOMIC DNA]</scope>
    <source>
        <strain evidence="5 6">93-53</strain>
    </source>
</reference>
<evidence type="ECO:0000256" key="2">
    <source>
        <dbReference type="ARBA" id="ARBA00022827"/>
    </source>
</evidence>
<dbReference type="OrthoDB" id="417877at2759"/>
<proteinExistence type="predicted"/>
<dbReference type="PANTHER" id="PTHR46720">
    <property type="entry name" value="HYDROXYLASE, PUTATIVE (AFU_ORTHOLOGUE AFUA_3G01460)-RELATED"/>
    <property type="match status" value="1"/>
</dbReference>
<dbReference type="SUPFAM" id="SSF54373">
    <property type="entry name" value="FAD-linked reductases, C-terminal domain"/>
    <property type="match status" value="1"/>
</dbReference>
<dbReference type="PANTHER" id="PTHR46720:SF3">
    <property type="entry name" value="FAD-BINDING DOMAIN-CONTAINING PROTEIN-RELATED"/>
    <property type="match status" value="1"/>
</dbReference>
<evidence type="ECO:0000259" key="4">
    <source>
        <dbReference type="Pfam" id="PF01494"/>
    </source>
</evidence>
<keyword evidence="6" id="KW-1185">Reference proteome</keyword>
<evidence type="ECO:0000256" key="3">
    <source>
        <dbReference type="ARBA" id="ARBA00023002"/>
    </source>
</evidence>
<dbReference type="InterPro" id="IPR051104">
    <property type="entry name" value="FAD_monoxygenase"/>
</dbReference>
<keyword evidence="2" id="KW-0274">FAD</keyword>
<feature type="domain" description="FAD-binding" evidence="4">
    <location>
        <begin position="6"/>
        <end position="387"/>
    </location>
</feature>
<dbReference type="InterPro" id="IPR036188">
    <property type="entry name" value="FAD/NAD-bd_sf"/>
</dbReference>
<evidence type="ECO:0000256" key="1">
    <source>
        <dbReference type="ARBA" id="ARBA00022630"/>
    </source>
</evidence>
<dbReference type="Proteomes" id="UP000076871">
    <property type="component" value="Unassembled WGS sequence"/>
</dbReference>
<dbReference type="SUPFAM" id="SSF51905">
    <property type="entry name" value="FAD/NAD(P)-binding domain"/>
    <property type="match status" value="1"/>
</dbReference>
<dbReference type="InterPro" id="IPR002938">
    <property type="entry name" value="FAD-bd"/>
</dbReference>
<dbReference type="GO" id="GO:0016491">
    <property type="term" value="F:oxidoreductase activity"/>
    <property type="evidence" value="ECO:0007669"/>
    <property type="project" value="UniProtKB-KW"/>
</dbReference>
<dbReference type="InParanoid" id="A0A165B9K3"/>
<name>A0A165B9K3_9APHY</name>
<dbReference type="STRING" id="1314785.A0A165B9K3"/>
<sequence>MSRKLTIAICGGGVGGLTCAVALSRNNNIQVDIYEAASRFAEIGAGIGVWPRGMRVLQALGLDRELANVAIVDPEERQKVVFEFRKGDQAEGQSFYTLKTPGGLTTFHRPDFQSVLLRHVPPSCRTHTNKRLVSYTQPPPNSRHPTPSPITLHFQDGTTATCDLLIGADGVRSSVRATLVRELAGAAMAEGRAREAEELRHADKALWSGICAYRATIPSDALRARIPGHRALREPLVYFGKDTQLTVYPVARGKIINFAAFRAQYSRENTTLDAPYIEEVPKEALLHEFRKWEPEVQALFQCVPKYSRWAIHVTPRLPTFVSGRVALLGDAAHAMLPFQGTGAGQAIEDGYLLAALLIHPRTTLSNLAQVLHIYDAVRRPVAQRAAAKAREASMLYTLNYPGLTPDHIENGHAAETLGAIADRIRENWVWQWETTLDDDVNRAIRMLEASCQ</sequence>
<gene>
    <name evidence="5" type="ORF">LAESUDRAFT_534897</name>
</gene>
<dbReference type="AlphaFoldDB" id="A0A165B9K3"/>
<dbReference type="RefSeq" id="XP_040758298.1">
    <property type="nucleotide sequence ID" value="XM_040902847.1"/>
</dbReference>
<dbReference type="GO" id="GO:0044550">
    <property type="term" value="P:secondary metabolite biosynthetic process"/>
    <property type="evidence" value="ECO:0007669"/>
    <property type="project" value="TreeGrafter"/>
</dbReference>
<protein>
    <submittedName>
        <fullName evidence="5">FAD/NAD(P)-binding domain-containing protein</fullName>
    </submittedName>
</protein>
<keyword evidence="3" id="KW-0560">Oxidoreductase</keyword>
<dbReference type="Pfam" id="PF01494">
    <property type="entry name" value="FAD_binding_3"/>
    <property type="match status" value="1"/>
</dbReference>
<dbReference type="PRINTS" id="PR00420">
    <property type="entry name" value="RNGMNOXGNASE"/>
</dbReference>
<dbReference type="Gene3D" id="3.50.50.60">
    <property type="entry name" value="FAD/NAD(P)-binding domain"/>
    <property type="match status" value="1"/>
</dbReference>
<dbReference type="EMBL" id="KV427682">
    <property type="protein sequence ID" value="KZT00558.1"/>
    <property type="molecule type" value="Genomic_DNA"/>
</dbReference>
<accession>A0A165B9K3</accession>
<evidence type="ECO:0000313" key="6">
    <source>
        <dbReference type="Proteomes" id="UP000076871"/>
    </source>
</evidence>
<keyword evidence="1" id="KW-0285">Flavoprotein</keyword>
<dbReference type="GO" id="GO:0071949">
    <property type="term" value="F:FAD binding"/>
    <property type="evidence" value="ECO:0007669"/>
    <property type="project" value="InterPro"/>
</dbReference>
<dbReference type="GeneID" id="63819878"/>